<evidence type="ECO:0000313" key="1">
    <source>
        <dbReference type="EMBL" id="MFC3898374.1"/>
    </source>
</evidence>
<reference evidence="2" key="1">
    <citation type="journal article" date="2019" name="Int. J. Syst. Evol. Microbiol.">
        <title>The Global Catalogue of Microorganisms (GCM) 10K type strain sequencing project: providing services to taxonomists for standard genome sequencing and annotation.</title>
        <authorList>
            <consortium name="The Broad Institute Genomics Platform"/>
            <consortium name="The Broad Institute Genome Sequencing Center for Infectious Disease"/>
            <person name="Wu L."/>
            <person name="Ma J."/>
        </authorList>
    </citation>
    <scope>NUCLEOTIDE SEQUENCE [LARGE SCALE GENOMIC DNA]</scope>
    <source>
        <strain evidence="2">CGMCC 4.7405</strain>
    </source>
</reference>
<dbReference type="EMBL" id="JBHRZI010000052">
    <property type="protein sequence ID" value="MFC3898374.1"/>
    <property type="molecule type" value="Genomic_DNA"/>
</dbReference>
<dbReference type="RefSeq" id="WP_382379847.1">
    <property type="nucleotide sequence ID" value="NZ_JBHRZI010000052.1"/>
</dbReference>
<dbReference type="SUPFAM" id="SSF55874">
    <property type="entry name" value="ATPase domain of HSP90 chaperone/DNA topoisomerase II/histidine kinase"/>
    <property type="match status" value="1"/>
</dbReference>
<evidence type="ECO:0008006" key="3">
    <source>
        <dbReference type="Google" id="ProtNLM"/>
    </source>
</evidence>
<evidence type="ECO:0000313" key="2">
    <source>
        <dbReference type="Proteomes" id="UP001595690"/>
    </source>
</evidence>
<name>A0ABV8C8L2_9PSEU</name>
<protein>
    <recommendedName>
        <fullName evidence="3">Histidine kinase-, DNA gyrase B-, and HSP90-like ATPase</fullName>
    </recommendedName>
</protein>
<gene>
    <name evidence="1" type="ORF">ACFOWZ_43490</name>
</gene>
<sequence>MDRRSPRRGSCWVDNGLGMPPEVARSGLRNLEQRATALNGALIVADEPDGGTRVTWRVPLD</sequence>
<keyword evidence="2" id="KW-1185">Reference proteome</keyword>
<organism evidence="1 2">
    <name type="scientific">Lentzea rhizosphaerae</name>
    <dbReference type="NCBI Taxonomy" id="2041025"/>
    <lineage>
        <taxon>Bacteria</taxon>
        <taxon>Bacillati</taxon>
        <taxon>Actinomycetota</taxon>
        <taxon>Actinomycetes</taxon>
        <taxon>Pseudonocardiales</taxon>
        <taxon>Pseudonocardiaceae</taxon>
        <taxon>Lentzea</taxon>
    </lineage>
</organism>
<accession>A0ABV8C8L2</accession>
<dbReference type="InterPro" id="IPR036890">
    <property type="entry name" value="HATPase_C_sf"/>
</dbReference>
<dbReference type="Proteomes" id="UP001595690">
    <property type="component" value="Unassembled WGS sequence"/>
</dbReference>
<proteinExistence type="predicted"/>
<comment type="caution">
    <text evidence="1">The sequence shown here is derived from an EMBL/GenBank/DDBJ whole genome shotgun (WGS) entry which is preliminary data.</text>
</comment>
<dbReference type="Gene3D" id="3.30.565.10">
    <property type="entry name" value="Histidine kinase-like ATPase, C-terminal domain"/>
    <property type="match status" value="1"/>
</dbReference>